<evidence type="ECO:0000256" key="1">
    <source>
        <dbReference type="SAM" id="MobiDB-lite"/>
    </source>
</evidence>
<accession>A0A088RXT8</accession>
<dbReference type="AlphaFoldDB" id="A0A088RXT8"/>
<dbReference type="VEuPathDB" id="TriTrypDB:LPAL13_310029400"/>
<proteinExistence type="predicted"/>
<feature type="compositionally biased region" description="Basic and acidic residues" evidence="1">
    <location>
        <begin position="398"/>
        <end position="410"/>
    </location>
</feature>
<organism evidence="2 3">
    <name type="scientific">Leishmania panamensis</name>
    <dbReference type="NCBI Taxonomy" id="5679"/>
    <lineage>
        <taxon>Eukaryota</taxon>
        <taxon>Discoba</taxon>
        <taxon>Euglenozoa</taxon>
        <taxon>Kinetoplastea</taxon>
        <taxon>Metakinetoplastina</taxon>
        <taxon>Trypanosomatida</taxon>
        <taxon>Trypanosomatidae</taxon>
        <taxon>Leishmaniinae</taxon>
        <taxon>Leishmania</taxon>
        <taxon>Leishmania guyanensis species complex</taxon>
    </lineage>
</organism>
<evidence type="ECO:0000313" key="2">
    <source>
        <dbReference type="EMBL" id="AIO00809.1"/>
    </source>
</evidence>
<dbReference type="eggNOG" id="ENOG502SHT9">
    <property type="taxonomic scope" value="Eukaryota"/>
</dbReference>
<dbReference type="OrthoDB" id="266577at2759"/>
<sequence length="831" mass="88617">MQFSSHSSSTTSLQDPLCGSALPMHSMMGPYTMSDEGATHPPAMMGAAVGSVTAPSAFASSFYGDGSCAHSYQSATSLSEGSGRGTSWPQGTSLAAKLYQCAGSTSAGGFSHIALYDYPTATQRAVYDDSIAAVTFTESHVGPARRTNSTATSGTALSDCHLSRKDNGGFTLASARTFVKSYDSFDDRSKNSLPSLHDSLTVATSAMSCSVRESVHPHYYLDTTFQRSECDHSRVTRSEDAAIVLSAAQRRLSDSTHLTSYGAASCLSVESSFSMTRRPVGSGRSNTSLQPLHTPPHHQLPEFSTSQNGNHLAPCWRGGIEGDSYDIPVNASSASESFENGLGPTGCPPFYGIDTVAGEDNKSGRSCSAVVSRDDMTPTTTAPWRNGIRHLCSVRLRPASERRDTSDTRRPASASSPNSIATSTASRRFSLLPKAMSNAFTESKETTFSRGSVDTSRPFICHPPQSAPRKPRRKDPRKPNHSRSTSIAAPPSEEDVAPSSASSSLPVTPMTSTMVSKEKTTATLFTEAPHATLTMEGVGGGRASVRSQSPEPLRQQWDAANASNAPMSTFTVTPPSRLERHPPRPLLLRRYVERQLKPLSAREVQMATVPFSPHQAVAPSCNTTNDPATQASLKIAVPPLSPQHGQTTVLDTAQVWSPSATASSSTSFSVTPEKFITVTSGATARRMQQRLAGFAAFHLSSGVEGPGVATENPNEKSLRSLGGRSGMELRLLGESSNGIMSRSCPSVDNSADEGTNAFLIQRSSSWSVHSARSTTDTGEVTSAARKKRQAERMLPIAHELEEEYVTMHPQSSKQCLLKMPSLHKETCANEA</sequence>
<feature type="compositionally biased region" description="Polar residues" evidence="1">
    <location>
        <begin position="413"/>
        <end position="427"/>
    </location>
</feature>
<gene>
    <name evidence="2" type="ORF">LPMP_312220</name>
</gene>
<feature type="compositionally biased region" description="Polar residues" evidence="1">
    <location>
        <begin position="561"/>
        <end position="573"/>
    </location>
</feature>
<dbReference type="VEuPathDB" id="TriTrypDB:LPMP_312220"/>
<feature type="region of interest" description="Disordered" evidence="1">
    <location>
        <begin position="442"/>
        <end position="515"/>
    </location>
</feature>
<dbReference type="GeneID" id="22577648"/>
<feature type="region of interest" description="Disordered" evidence="1">
    <location>
        <begin position="362"/>
        <end position="427"/>
    </location>
</feature>
<dbReference type="KEGG" id="lpan:LPMP_312220"/>
<dbReference type="Proteomes" id="UP000063063">
    <property type="component" value="Chromosome 31"/>
</dbReference>
<protein>
    <submittedName>
        <fullName evidence="2">Uncharacterized protein</fullName>
    </submittedName>
</protein>
<dbReference type="RefSeq" id="XP_010701609.1">
    <property type="nucleotide sequence ID" value="XM_010703307.1"/>
</dbReference>
<reference evidence="2 3" key="1">
    <citation type="journal article" date="2015" name="Sci. Rep.">
        <title>The genome of Leishmania panamensis: insights into genomics of the L. (Viannia) subgenus.</title>
        <authorList>
            <person name="Llanes A."/>
            <person name="Restrepo C.M."/>
            <person name="Vecchio G.D."/>
            <person name="Anguizola F.J."/>
            <person name="Lleonart R."/>
        </authorList>
    </citation>
    <scope>NUCLEOTIDE SEQUENCE [LARGE SCALE GENOMIC DNA]</scope>
    <source>
        <strain evidence="2 3">MHOM/PA/94/PSC-1</strain>
    </source>
</reference>
<dbReference type="EMBL" id="CP009400">
    <property type="protein sequence ID" value="AIO00809.1"/>
    <property type="molecule type" value="Genomic_DNA"/>
</dbReference>
<keyword evidence="3" id="KW-1185">Reference proteome</keyword>
<feature type="region of interest" description="Disordered" evidence="1">
    <location>
        <begin position="560"/>
        <end position="582"/>
    </location>
</feature>
<feature type="compositionally biased region" description="Low complexity" evidence="1">
    <location>
        <begin position="497"/>
        <end position="507"/>
    </location>
</feature>
<feature type="compositionally biased region" description="Basic residues" evidence="1">
    <location>
        <begin position="469"/>
        <end position="481"/>
    </location>
</feature>
<evidence type="ECO:0000313" key="3">
    <source>
        <dbReference type="Proteomes" id="UP000063063"/>
    </source>
</evidence>
<name>A0A088RXT8_LEIPA</name>